<keyword evidence="8 17" id="KW-0812">Transmembrane</keyword>
<dbReference type="Pfam" id="PF02706">
    <property type="entry name" value="Wzz"/>
    <property type="match status" value="1"/>
</dbReference>
<proteinExistence type="inferred from homology"/>
<comment type="similarity">
    <text evidence="2">Belongs to the CpsD/CapB family.</text>
</comment>
<dbReference type="GO" id="GO:0004715">
    <property type="term" value="F:non-membrane spanning protein tyrosine kinase activity"/>
    <property type="evidence" value="ECO:0007669"/>
    <property type="project" value="UniProtKB-EC"/>
</dbReference>
<evidence type="ECO:0000256" key="16">
    <source>
        <dbReference type="SAM" id="Coils"/>
    </source>
</evidence>
<evidence type="ECO:0000256" key="10">
    <source>
        <dbReference type="ARBA" id="ARBA00022777"/>
    </source>
</evidence>
<feature type="domain" description="AAA" evidence="19">
    <location>
        <begin position="572"/>
        <end position="728"/>
    </location>
</feature>
<evidence type="ECO:0000256" key="1">
    <source>
        <dbReference type="ARBA" id="ARBA00004429"/>
    </source>
</evidence>
<accession>A0AAP2DS64</accession>
<evidence type="ECO:0000256" key="17">
    <source>
        <dbReference type="SAM" id="Phobius"/>
    </source>
</evidence>
<keyword evidence="9" id="KW-0547">Nucleotide-binding</keyword>
<dbReference type="InterPro" id="IPR027417">
    <property type="entry name" value="P-loop_NTPase"/>
</dbReference>
<gene>
    <name evidence="20" type="ORF">KK083_32105</name>
</gene>
<comment type="catalytic activity">
    <reaction evidence="15">
        <text>L-tyrosyl-[protein] + ATP = O-phospho-L-tyrosyl-[protein] + ADP + H(+)</text>
        <dbReference type="Rhea" id="RHEA:10596"/>
        <dbReference type="Rhea" id="RHEA-COMP:10136"/>
        <dbReference type="Rhea" id="RHEA-COMP:20101"/>
        <dbReference type="ChEBI" id="CHEBI:15378"/>
        <dbReference type="ChEBI" id="CHEBI:30616"/>
        <dbReference type="ChEBI" id="CHEBI:46858"/>
        <dbReference type="ChEBI" id="CHEBI:61978"/>
        <dbReference type="ChEBI" id="CHEBI:456216"/>
        <dbReference type="EC" id="2.7.10.2"/>
    </reaction>
</comment>
<dbReference type="Gene3D" id="3.40.50.300">
    <property type="entry name" value="P-loop containing nucleotide triphosphate hydrolases"/>
    <property type="match status" value="1"/>
</dbReference>
<evidence type="ECO:0000259" key="19">
    <source>
        <dbReference type="Pfam" id="PF13614"/>
    </source>
</evidence>
<evidence type="ECO:0000256" key="14">
    <source>
        <dbReference type="ARBA" id="ARBA00023137"/>
    </source>
</evidence>
<comment type="subcellular location">
    <subcellularLocation>
        <location evidence="1">Cell inner membrane</location>
        <topology evidence="1">Multi-pass membrane protein</topology>
    </subcellularLocation>
</comment>
<dbReference type="NCBIfam" id="TIGR01007">
    <property type="entry name" value="eps_fam"/>
    <property type="match status" value="1"/>
</dbReference>
<feature type="transmembrane region" description="Helical" evidence="17">
    <location>
        <begin position="28"/>
        <end position="46"/>
    </location>
</feature>
<dbReference type="GO" id="GO:0042802">
    <property type="term" value="F:identical protein binding"/>
    <property type="evidence" value="ECO:0007669"/>
    <property type="project" value="UniProtKB-ARBA"/>
</dbReference>
<dbReference type="SUPFAM" id="SSF52540">
    <property type="entry name" value="P-loop containing nucleoside triphosphate hydrolases"/>
    <property type="match status" value="1"/>
</dbReference>
<evidence type="ECO:0000256" key="5">
    <source>
        <dbReference type="ARBA" id="ARBA00022475"/>
    </source>
</evidence>
<keyword evidence="13 17" id="KW-0472">Membrane</keyword>
<keyword evidence="5" id="KW-1003">Cell membrane</keyword>
<evidence type="ECO:0000259" key="18">
    <source>
        <dbReference type="Pfam" id="PF02706"/>
    </source>
</evidence>
<keyword evidence="14" id="KW-0829">Tyrosine-protein kinase</keyword>
<evidence type="ECO:0000256" key="13">
    <source>
        <dbReference type="ARBA" id="ARBA00023136"/>
    </source>
</evidence>
<keyword evidence="16" id="KW-0175">Coiled coil</keyword>
<dbReference type="InterPro" id="IPR025669">
    <property type="entry name" value="AAA_dom"/>
</dbReference>
<evidence type="ECO:0000256" key="6">
    <source>
        <dbReference type="ARBA" id="ARBA00022519"/>
    </source>
</evidence>
<dbReference type="EC" id="2.7.10.2" evidence="4"/>
<dbReference type="Pfam" id="PF13614">
    <property type="entry name" value="AAA_31"/>
    <property type="match status" value="1"/>
</dbReference>
<evidence type="ECO:0000256" key="7">
    <source>
        <dbReference type="ARBA" id="ARBA00022679"/>
    </source>
</evidence>
<sequence length="771" mass="88559">MEYNQNIQPMASPEIDFDKLKLILRSNWMWIALIFILANATAYAFIRYTKNLYQSSSELKLEVKDEASELGIETMMMEDKNRNLVSGEIEIIQSELFLNRVLDFSAFDVSFFSVGRVLNEELFHNPPATVVYFNKNHSLYNQPIAFEEVDERQFKLQLRDDKEVIGRYAERVKIHDLELILKRNDNFKKGDEIGYFLVINSRSTLLDYLRKNLTAEPLNYNANTIRISFKDYNPYKAQAVLSKIDSLYLQFSNEQKNLANKQKIDWLTNELSQIEKKMEAHENYFENFTLQNKTSNLDEDLKETIIGINKLDSQRYHYARRLADLDLFVNRLNNGEFQLPIMLRQQLPPVMNTQLDALQQLQLEQDKLKLSYQEITFAYRQKAKEIEVLKAKSLDQLTGLRDEWHKRLQEVNQRKAAMEKQFASLPDKNTEFSKNQRFYKLYEEFYLTLMQSKSQFEIAMAGSIPDFRVLAPASLSLKPISPNNMMVAGAGFVASMVFIFFFIGVSYLANNRITGVNELEKNTTAPLLGAVPMMKQKDEGLHVKDYPRSMVSEAIRTLRTNLDFFNIAAKKKVIAVSSTVSGEGKSFIAMNLGGAMALSKKKVILIDLDMRKAKTNMAANESDPSKGVSTVLIRKDLWQECVVRMPLNNFDYLPSGPHPPNPSELLMNTEFTTLLAELKEHYDCIVMDTPPVGLVTDGIVAMKSADISVYVFRANYSKKEFLSNLQRIISINKFSNITTLLNAVPSSGKTYGYGYYEENGSPGKIKSIFRR</sequence>
<dbReference type="InterPro" id="IPR050445">
    <property type="entry name" value="Bact_polysacc_biosynth/exp"/>
</dbReference>
<reference evidence="20 21" key="1">
    <citation type="submission" date="2021-05" db="EMBL/GenBank/DDBJ databases">
        <title>A Polyphasic approach of four new species of the genus Ohtaekwangia: Ohtaekwangia histidinii sp. nov., Ohtaekwangia cretensis sp. nov., Ohtaekwangia indiensis sp. nov., Ohtaekwangia reichenbachii sp. nov. from diverse environment.</title>
        <authorList>
            <person name="Octaviana S."/>
        </authorList>
    </citation>
    <scope>NUCLEOTIDE SEQUENCE [LARGE SCALE GENOMIC DNA]</scope>
    <source>
        <strain evidence="20 21">PWU4</strain>
    </source>
</reference>
<evidence type="ECO:0000256" key="4">
    <source>
        <dbReference type="ARBA" id="ARBA00011903"/>
    </source>
</evidence>
<evidence type="ECO:0000256" key="11">
    <source>
        <dbReference type="ARBA" id="ARBA00022840"/>
    </source>
</evidence>
<dbReference type="PANTHER" id="PTHR32309:SF13">
    <property type="entry name" value="FERRIC ENTEROBACTIN TRANSPORT PROTEIN FEPE"/>
    <property type="match status" value="1"/>
</dbReference>
<feature type="coiled-coil region" evidence="16">
    <location>
        <begin position="394"/>
        <end position="421"/>
    </location>
</feature>
<dbReference type="Proteomes" id="UP001319200">
    <property type="component" value="Unassembled WGS sequence"/>
</dbReference>
<keyword evidence="12 17" id="KW-1133">Transmembrane helix</keyword>
<evidence type="ECO:0000256" key="12">
    <source>
        <dbReference type="ARBA" id="ARBA00022989"/>
    </source>
</evidence>
<dbReference type="InterPro" id="IPR003856">
    <property type="entry name" value="LPS_length_determ_N"/>
</dbReference>
<evidence type="ECO:0000256" key="9">
    <source>
        <dbReference type="ARBA" id="ARBA00022741"/>
    </source>
</evidence>
<evidence type="ECO:0000256" key="15">
    <source>
        <dbReference type="ARBA" id="ARBA00051245"/>
    </source>
</evidence>
<dbReference type="EMBL" id="JAHESF010000081">
    <property type="protein sequence ID" value="MBT1701581.1"/>
    <property type="molecule type" value="Genomic_DNA"/>
</dbReference>
<comment type="caution">
    <text evidence="20">The sequence shown here is derived from an EMBL/GenBank/DDBJ whole genome shotgun (WGS) entry which is preliminary data.</text>
</comment>
<evidence type="ECO:0000313" key="21">
    <source>
        <dbReference type="Proteomes" id="UP001319200"/>
    </source>
</evidence>
<feature type="domain" description="Polysaccharide chain length determinant N-terminal" evidence="18">
    <location>
        <begin position="14"/>
        <end position="103"/>
    </location>
</feature>
<dbReference type="CDD" id="cd05387">
    <property type="entry name" value="BY-kinase"/>
    <property type="match status" value="1"/>
</dbReference>
<organism evidence="20 21">
    <name type="scientific">Chryseosolibacter histidini</name>
    <dbReference type="NCBI Taxonomy" id="2782349"/>
    <lineage>
        <taxon>Bacteria</taxon>
        <taxon>Pseudomonadati</taxon>
        <taxon>Bacteroidota</taxon>
        <taxon>Cytophagia</taxon>
        <taxon>Cytophagales</taxon>
        <taxon>Chryseotaleaceae</taxon>
        <taxon>Chryseosolibacter</taxon>
    </lineage>
</organism>
<dbReference type="FunFam" id="3.40.50.300:FF:000527">
    <property type="entry name" value="Tyrosine-protein kinase etk"/>
    <property type="match status" value="1"/>
</dbReference>
<dbReference type="GO" id="GO:0005524">
    <property type="term" value="F:ATP binding"/>
    <property type="evidence" value="ECO:0007669"/>
    <property type="project" value="UniProtKB-KW"/>
</dbReference>
<keyword evidence="10" id="KW-0418">Kinase</keyword>
<keyword evidence="6" id="KW-0997">Cell inner membrane</keyword>
<comment type="similarity">
    <text evidence="3">Belongs to the etk/wzc family.</text>
</comment>
<keyword evidence="21" id="KW-1185">Reference proteome</keyword>
<evidence type="ECO:0000313" key="20">
    <source>
        <dbReference type="EMBL" id="MBT1701581.1"/>
    </source>
</evidence>
<dbReference type="RefSeq" id="WP_254170262.1">
    <property type="nucleotide sequence ID" value="NZ_JAHESF010000081.1"/>
</dbReference>
<keyword evidence="11" id="KW-0067">ATP-binding</keyword>
<evidence type="ECO:0000256" key="3">
    <source>
        <dbReference type="ARBA" id="ARBA00008883"/>
    </source>
</evidence>
<dbReference type="GO" id="GO:0005886">
    <property type="term" value="C:plasma membrane"/>
    <property type="evidence" value="ECO:0007669"/>
    <property type="project" value="UniProtKB-SubCell"/>
</dbReference>
<feature type="transmembrane region" description="Helical" evidence="17">
    <location>
        <begin position="485"/>
        <end position="509"/>
    </location>
</feature>
<dbReference type="PANTHER" id="PTHR32309">
    <property type="entry name" value="TYROSINE-PROTEIN KINASE"/>
    <property type="match status" value="1"/>
</dbReference>
<evidence type="ECO:0000256" key="8">
    <source>
        <dbReference type="ARBA" id="ARBA00022692"/>
    </source>
</evidence>
<keyword evidence="7 20" id="KW-0808">Transferase</keyword>
<dbReference type="InterPro" id="IPR005702">
    <property type="entry name" value="Wzc-like_C"/>
</dbReference>
<dbReference type="AlphaFoldDB" id="A0AAP2DS64"/>
<protein>
    <recommendedName>
        <fullName evidence="4">non-specific protein-tyrosine kinase</fullName>
        <ecNumber evidence="4">2.7.10.2</ecNumber>
    </recommendedName>
</protein>
<name>A0AAP2DS64_9BACT</name>
<evidence type="ECO:0000256" key="2">
    <source>
        <dbReference type="ARBA" id="ARBA00007316"/>
    </source>
</evidence>